<dbReference type="AlphaFoldDB" id="A0A1W1C5H4"/>
<evidence type="ECO:0000313" key="3">
    <source>
        <dbReference type="EMBL" id="SFV60985.1"/>
    </source>
</evidence>
<gene>
    <name evidence="3" type="ORF">MNB_SV-9-618</name>
</gene>
<evidence type="ECO:0000256" key="1">
    <source>
        <dbReference type="SAM" id="Phobius"/>
    </source>
</evidence>
<keyword evidence="1" id="KW-1133">Transmembrane helix</keyword>
<organism evidence="3">
    <name type="scientific">hydrothermal vent metagenome</name>
    <dbReference type="NCBI Taxonomy" id="652676"/>
    <lineage>
        <taxon>unclassified sequences</taxon>
        <taxon>metagenomes</taxon>
        <taxon>ecological metagenomes</taxon>
    </lineage>
</organism>
<feature type="transmembrane region" description="Helical" evidence="1">
    <location>
        <begin position="7"/>
        <end position="28"/>
    </location>
</feature>
<protein>
    <submittedName>
        <fullName evidence="3">Possible ABC transport system periplasmic substrate-binding protein</fullName>
    </submittedName>
</protein>
<evidence type="ECO:0000259" key="2">
    <source>
        <dbReference type="Pfam" id="PF02470"/>
    </source>
</evidence>
<reference evidence="3" key="1">
    <citation type="submission" date="2016-10" db="EMBL/GenBank/DDBJ databases">
        <authorList>
            <person name="de Groot N.N."/>
        </authorList>
    </citation>
    <scope>NUCLEOTIDE SEQUENCE</scope>
</reference>
<accession>A0A1W1C5H4</accession>
<dbReference type="InterPro" id="IPR003399">
    <property type="entry name" value="Mce/MlaD"/>
</dbReference>
<dbReference type="Pfam" id="PF02470">
    <property type="entry name" value="MlaD"/>
    <property type="match status" value="1"/>
</dbReference>
<dbReference type="EMBL" id="FPHG01000045">
    <property type="protein sequence ID" value="SFV60985.1"/>
    <property type="molecule type" value="Genomic_DNA"/>
</dbReference>
<dbReference type="PANTHER" id="PTHR36698:SF2">
    <property type="entry name" value="MCE_MLAD DOMAIN-CONTAINING PROTEIN"/>
    <property type="match status" value="1"/>
</dbReference>
<feature type="domain" description="Mce/MlaD" evidence="2">
    <location>
        <begin position="46"/>
        <end position="116"/>
    </location>
</feature>
<keyword evidence="1" id="KW-0812">Transmembrane</keyword>
<proteinExistence type="predicted"/>
<sequence length="314" mass="34894">MYSKVNYTLIGAFVVLFVVAIISFAFWLGNRGIQDNYSLYLLRVKDSVTGLSKDSGIKMKGVDIGSIKSISINPKNIEEIDIILKIKNSIPIKEDMFGIIKMYGLTGLSYIDISGGTNNSAVLKSKNGSLPTIKSGVSLLSKLGNNLEEVMVKLVTLLDKGQHLLSDKNIKNFSKSLDNLQKLLEKSLVLESQAIETLKKGEDTLVVTQKSIKDFSKDFNTVSSNISIATKDIHKEVMPSIESFTKMSKSIDKMVRTFEKSVIRGDYNMQKIMHPMMIDLQELSIQISQMATEFEDSPNDILFKSTTSRKGPGE</sequence>
<name>A0A1W1C5H4_9ZZZZ</name>
<dbReference type="PANTHER" id="PTHR36698">
    <property type="entry name" value="BLL5892 PROTEIN"/>
    <property type="match status" value="1"/>
</dbReference>
<keyword evidence="1" id="KW-0472">Membrane</keyword>